<dbReference type="AlphaFoldDB" id="A0A554J9W9"/>
<evidence type="ECO:0000313" key="1">
    <source>
        <dbReference type="EMBL" id="TSC65165.1"/>
    </source>
</evidence>
<reference evidence="1 2" key="1">
    <citation type="submission" date="2017-07" db="EMBL/GenBank/DDBJ databases">
        <title>Mechanisms for carbon and nitrogen cycling indicate functional differentiation within the Candidate Phyla Radiation.</title>
        <authorList>
            <person name="Danczak R.E."/>
            <person name="Johnston M.D."/>
            <person name="Kenah C."/>
            <person name="Slattery M."/>
            <person name="Wrighton K.C."/>
            <person name="Wilkins M.J."/>
        </authorList>
    </citation>
    <scope>NUCLEOTIDE SEQUENCE [LARGE SCALE GENOMIC DNA]</scope>
    <source>
        <strain evidence="1">Gr01-1014_77</strain>
    </source>
</reference>
<gene>
    <name evidence="1" type="ORF">G01um101477_593</name>
</gene>
<accession>A0A554J9W9</accession>
<dbReference type="Proteomes" id="UP000319613">
    <property type="component" value="Unassembled WGS sequence"/>
</dbReference>
<protein>
    <submittedName>
        <fullName evidence="1">Uncharacterized protein</fullName>
    </submittedName>
</protein>
<organism evidence="1 2">
    <name type="scientific">Candidatus Doudnabacteria bacterium Gr01-1014_77</name>
    <dbReference type="NCBI Taxonomy" id="2017133"/>
    <lineage>
        <taxon>Bacteria</taxon>
        <taxon>Candidatus Doudnaibacteriota</taxon>
    </lineage>
</organism>
<name>A0A554J9W9_9BACT</name>
<proteinExistence type="predicted"/>
<dbReference type="EMBL" id="VMFF01000064">
    <property type="protein sequence ID" value="TSC65165.1"/>
    <property type="molecule type" value="Genomic_DNA"/>
</dbReference>
<sequence>MTDQSQSTSDDGQHSAGGLLLARAEFREAHESLRRIEPDSPLLRHPGFEYTADHDIQGYDERALIMRERTRVVGRRKVLDARRAKGS</sequence>
<comment type="caution">
    <text evidence="1">The sequence shown here is derived from an EMBL/GenBank/DDBJ whole genome shotgun (WGS) entry which is preliminary data.</text>
</comment>
<evidence type="ECO:0000313" key="2">
    <source>
        <dbReference type="Proteomes" id="UP000319613"/>
    </source>
</evidence>